<evidence type="ECO:0000256" key="5">
    <source>
        <dbReference type="ARBA" id="ARBA00023002"/>
    </source>
</evidence>
<dbReference type="GeneID" id="63709787"/>
<dbReference type="SUPFAM" id="SSF49998">
    <property type="entry name" value="Amine oxidase catalytic domain"/>
    <property type="match status" value="1"/>
</dbReference>
<evidence type="ECO:0000256" key="8">
    <source>
        <dbReference type="PIRSR" id="PIRSR600269-51"/>
    </source>
</evidence>
<feature type="active site" description="Schiff-base intermediate with substrate; via topaquinone" evidence="7">
    <location>
        <position position="327"/>
    </location>
</feature>
<evidence type="ECO:0000256" key="7">
    <source>
        <dbReference type="PIRSR" id="PIRSR600269-50"/>
    </source>
</evidence>
<sequence>MSPPKALLMPYLDAESDNVPVELRPFVPRLVAVPYADESGLEAFESIVSLDTNTEVDVIKLLAGQHAPNDGGQPPQFIQTILKDSSVIAAISKLNLPADATVYCDPWSYGTDKFSHMNTPAQIQAYLYACTSQHPEINQYAFPLPISPVLDVAENRVIRINTLTTGGIEDDLGHNIGSDAPLPTTRPSSSTRTCLRFLLERTSRLCMWFSRRAQASPCWMGISSNSKNWRFRVGFHYREGLTIHDDRYDGRKVFYRLSMSELTVPYGALYYRKQAFDIGDAGAGACSNALGLGCDCLGLIQYFNAWMADKNGEAGESRNNILTLMNYDYIFAWIFHQNGTVEFETRATGVVSTAPIDKEARSPLGNVVTPGVLAQNHEHFFCHRIDPMIDGTRNTLVQAESVALPETEENPFGNAWTVQKGAFEKSTFADAAPEKNRVFKIRISGNLVGYTLVPLPSQMLLAGKNSVIRQGARFAEHHIWVMRYRDGDLWAGGQWTEQSMKETNGVSDYAARNEDVKNEDIVVWHTIGMSHFLTPEQFPVMGVETLSVALRPTDFFEFNPALDVPRSTQAINNSIQVERKMCETC</sequence>
<feature type="modified residue" description="2',4',5'-topaquinone" evidence="8">
    <location>
        <position position="327"/>
    </location>
</feature>
<evidence type="ECO:0000256" key="3">
    <source>
        <dbReference type="ARBA" id="ARBA00022723"/>
    </source>
</evidence>
<dbReference type="STRING" id="5078.A0A135LQH3"/>
<comment type="similarity">
    <text evidence="2 9">Belongs to the copper/topaquinone oxidase family.</text>
</comment>
<evidence type="ECO:0000256" key="9">
    <source>
        <dbReference type="RuleBase" id="RU000672"/>
    </source>
</evidence>
<keyword evidence="6 9" id="KW-0186">Copper</keyword>
<evidence type="ECO:0000313" key="12">
    <source>
        <dbReference type="Proteomes" id="UP000070168"/>
    </source>
</evidence>
<keyword evidence="4 7" id="KW-0801">TPQ</keyword>
<dbReference type="AlphaFoldDB" id="A0A135LQH3"/>
<protein>
    <recommendedName>
        <fullName evidence="9">Amine oxidase</fullName>
        <ecNumber evidence="9">1.4.3.-</ecNumber>
    </recommendedName>
</protein>
<dbReference type="OrthoDB" id="5379943at2759"/>
<dbReference type="GO" id="GO:0005507">
    <property type="term" value="F:copper ion binding"/>
    <property type="evidence" value="ECO:0007669"/>
    <property type="project" value="InterPro"/>
</dbReference>
<dbReference type="PANTHER" id="PTHR10638:SF91">
    <property type="entry name" value="AMINE OXIDASE"/>
    <property type="match status" value="1"/>
</dbReference>
<accession>A0A135LQH3</accession>
<feature type="active site" description="Proton acceptor" evidence="7">
    <location>
        <position position="277"/>
    </location>
</feature>
<evidence type="ECO:0000256" key="6">
    <source>
        <dbReference type="ARBA" id="ARBA00023008"/>
    </source>
</evidence>
<keyword evidence="12" id="KW-1185">Reference proteome</keyword>
<dbReference type="GO" id="GO:0009308">
    <property type="term" value="P:amine metabolic process"/>
    <property type="evidence" value="ECO:0007669"/>
    <property type="project" value="UniProtKB-UniRule"/>
</dbReference>
<dbReference type="InterPro" id="IPR015798">
    <property type="entry name" value="Cu_amine_oxidase_C"/>
</dbReference>
<keyword evidence="5 9" id="KW-0560">Oxidoreductase</keyword>
<comment type="caution">
    <text evidence="11">The sequence shown here is derived from an EMBL/GenBank/DDBJ whole genome shotgun (WGS) entry which is preliminary data.</text>
</comment>
<organism evidence="11 12">
    <name type="scientific">Penicillium patulum</name>
    <name type="common">Penicillium griseofulvum</name>
    <dbReference type="NCBI Taxonomy" id="5078"/>
    <lineage>
        <taxon>Eukaryota</taxon>
        <taxon>Fungi</taxon>
        <taxon>Dikarya</taxon>
        <taxon>Ascomycota</taxon>
        <taxon>Pezizomycotina</taxon>
        <taxon>Eurotiomycetes</taxon>
        <taxon>Eurotiomycetidae</taxon>
        <taxon>Eurotiales</taxon>
        <taxon>Aspergillaceae</taxon>
        <taxon>Penicillium</taxon>
    </lineage>
</organism>
<gene>
    <name evidence="11" type="ORF">PGRI_067730</name>
</gene>
<dbReference type="GO" id="GO:0008131">
    <property type="term" value="F:primary methylamine oxidase activity"/>
    <property type="evidence" value="ECO:0007669"/>
    <property type="project" value="InterPro"/>
</dbReference>
<dbReference type="PANTHER" id="PTHR10638">
    <property type="entry name" value="COPPER AMINE OXIDASE"/>
    <property type="match status" value="1"/>
</dbReference>
<evidence type="ECO:0000259" key="10">
    <source>
        <dbReference type="Pfam" id="PF01179"/>
    </source>
</evidence>
<comment type="cofactor">
    <cofactor evidence="1">
        <name>Cu cation</name>
        <dbReference type="ChEBI" id="CHEBI:23378"/>
    </cofactor>
</comment>
<dbReference type="InterPro" id="IPR036460">
    <property type="entry name" value="Cu_amine_oxidase_C_sf"/>
</dbReference>
<dbReference type="InterPro" id="IPR000269">
    <property type="entry name" value="Cu_amine_oxidase"/>
</dbReference>
<dbReference type="GO" id="GO:0048038">
    <property type="term" value="F:quinone binding"/>
    <property type="evidence" value="ECO:0007669"/>
    <property type="project" value="InterPro"/>
</dbReference>
<dbReference type="SUPFAM" id="SSF54416">
    <property type="entry name" value="Amine oxidase N-terminal region"/>
    <property type="match status" value="1"/>
</dbReference>
<reference evidence="11 12" key="1">
    <citation type="journal article" date="2016" name="BMC Genomics">
        <title>Genome sequencing and secondary metabolism of the postharvest pathogen Penicillium griseofulvum.</title>
        <authorList>
            <person name="Banani H."/>
            <person name="Marcet-Houben M."/>
            <person name="Ballester A.R."/>
            <person name="Abbruscato P."/>
            <person name="Gonzalez-Candelas L."/>
            <person name="Gabaldon T."/>
            <person name="Spadaro D."/>
        </authorList>
    </citation>
    <scope>NUCLEOTIDE SEQUENCE [LARGE SCALE GENOMIC DNA]</scope>
    <source>
        <strain evidence="11 12">PG3</strain>
    </source>
</reference>
<proteinExistence type="inferred from homology"/>
<dbReference type="EMBL" id="LHQR01000044">
    <property type="protein sequence ID" value="KXG51201.1"/>
    <property type="molecule type" value="Genomic_DNA"/>
</dbReference>
<evidence type="ECO:0000256" key="4">
    <source>
        <dbReference type="ARBA" id="ARBA00022772"/>
    </source>
</evidence>
<comment type="PTM">
    <text evidence="8 9">Topaquinone (TPQ) is generated by copper-dependent autoxidation of a specific tyrosyl residue.</text>
</comment>
<dbReference type="Gene3D" id="2.70.98.20">
    <property type="entry name" value="Copper amine oxidase, catalytic domain"/>
    <property type="match status" value="2"/>
</dbReference>
<dbReference type="Gene3D" id="3.10.450.40">
    <property type="match status" value="2"/>
</dbReference>
<dbReference type="InterPro" id="IPR016182">
    <property type="entry name" value="Cu_amine_oxidase_N-reg"/>
</dbReference>
<feature type="domain" description="Copper amine oxidase catalytic" evidence="10">
    <location>
        <begin position="321"/>
        <end position="562"/>
    </location>
</feature>
<evidence type="ECO:0000313" key="11">
    <source>
        <dbReference type="EMBL" id="KXG51201.1"/>
    </source>
</evidence>
<evidence type="ECO:0000256" key="1">
    <source>
        <dbReference type="ARBA" id="ARBA00001935"/>
    </source>
</evidence>
<comment type="cofactor">
    <cofactor evidence="9">
        <name>Cu cation</name>
        <dbReference type="ChEBI" id="CHEBI:23378"/>
    </cofactor>
    <text evidence="9">Contains 1 topaquinone per subunit.</text>
</comment>
<name>A0A135LQH3_PENPA</name>
<dbReference type="EC" id="1.4.3.-" evidence="9"/>
<dbReference type="Pfam" id="PF01179">
    <property type="entry name" value="Cu_amine_oxid"/>
    <property type="match status" value="1"/>
</dbReference>
<dbReference type="Proteomes" id="UP000070168">
    <property type="component" value="Unassembled WGS sequence"/>
</dbReference>
<evidence type="ECO:0000256" key="2">
    <source>
        <dbReference type="ARBA" id="ARBA00007983"/>
    </source>
</evidence>
<dbReference type="RefSeq" id="XP_040649737.1">
    <property type="nucleotide sequence ID" value="XM_040794487.1"/>
</dbReference>
<keyword evidence="3 9" id="KW-0479">Metal-binding</keyword>